<evidence type="ECO:0000259" key="6">
    <source>
        <dbReference type="PROSITE" id="PS50983"/>
    </source>
</evidence>
<dbReference type="GO" id="GO:0030288">
    <property type="term" value="C:outer membrane-bounded periplasmic space"/>
    <property type="evidence" value="ECO:0007669"/>
    <property type="project" value="TreeGrafter"/>
</dbReference>
<feature type="domain" description="Fe/B12 periplasmic-binding" evidence="6">
    <location>
        <begin position="65"/>
        <end position="350"/>
    </location>
</feature>
<dbReference type="PANTHER" id="PTHR30532:SF24">
    <property type="entry name" value="FERRIC ENTEROBACTIN-BINDING PERIPLASMIC PROTEIN FEPB"/>
    <property type="match status" value="1"/>
</dbReference>
<evidence type="ECO:0000256" key="2">
    <source>
        <dbReference type="ARBA" id="ARBA00008814"/>
    </source>
</evidence>
<dbReference type="GO" id="GO:1901678">
    <property type="term" value="P:iron coordination entity transport"/>
    <property type="evidence" value="ECO:0007669"/>
    <property type="project" value="UniProtKB-ARBA"/>
</dbReference>
<dbReference type="Proteomes" id="UP000249886">
    <property type="component" value="Unassembled WGS sequence"/>
</dbReference>
<dbReference type="CDD" id="cd01146">
    <property type="entry name" value="FhuD"/>
    <property type="match status" value="1"/>
</dbReference>
<comment type="subcellular location">
    <subcellularLocation>
        <location evidence="1">Cell envelope</location>
    </subcellularLocation>
</comment>
<dbReference type="GeneID" id="84574783"/>
<reference evidence="7 8" key="1">
    <citation type="submission" date="2018-06" db="EMBL/GenBank/DDBJ databases">
        <authorList>
            <consortium name="Pathogen Informatics"/>
            <person name="Doyle S."/>
        </authorList>
    </citation>
    <scope>NUCLEOTIDE SEQUENCE [LARGE SCALE GENOMIC DNA]</scope>
    <source>
        <strain evidence="7 8">NCTC10254</strain>
    </source>
</reference>
<evidence type="ECO:0000256" key="5">
    <source>
        <dbReference type="SAM" id="MobiDB-lite"/>
    </source>
</evidence>
<name>A0A6H9XS20_9CORY</name>
<protein>
    <submittedName>
        <fullName evidence="7">Fe3+-hydroxamate ABC transporter periplasmic protein</fullName>
    </submittedName>
</protein>
<dbReference type="PANTHER" id="PTHR30532">
    <property type="entry name" value="IRON III DICITRATE-BINDING PERIPLASMIC PROTEIN"/>
    <property type="match status" value="1"/>
</dbReference>
<gene>
    <name evidence="7" type="primary">yfiY_3</name>
    <name evidence="7" type="ORF">NCTC10254_00774</name>
</gene>
<dbReference type="PROSITE" id="PS51257">
    <property type="entry name" value="PROKAR_LIPOPROTEIN"/>
    <property type="match status" value="1"/>
</dbReference>
<evidence type="ECO:0000256" key="4">
    <source>
        <dbReference type="ARBA" id="ARBA00022729"/>
    </source>
</evidence>
<dbReference type="Gene3D" id="3.40.50.1980">
    <property type="entry name" value="Nitrogenase molybdenum iron protein domain"/>
    <property type="match status" value="2"/>
</dbReference>
<comment type="caution">
    <text evidence="7">The sequence shown here is derived from an EMBL/GenBank/DDBJ whole genome shotgun (WGS) entry which is preliminary data.</text>
</comment>
<accession>A0A6H9XS20</accession>
<dbReference type="PROSITE" id="PS50983">
    <property type="entry name" value="FE_B12_PBP"/>
    <property type="match status" value="1"/>
</dbReference>
<evidence type="ECO:0000256" key="3">
    <source>
        <dbReference type="ARBA" id="ARBA00022448"/>
    </source>
</evidence>
<comment type="similarity">
    <text evidence="2">Belongs to the bacterial solute-binding protein 8 family.</text>
</comment>
<dbReference type="RefSeq" id="WP_005526775.1">
    <property type="nucleotide sequence ID" value="NZ_CAUQUT010000001.1"/>
</dbReference>
<proteinExistence type="inferred from homology"/>
<keyword evidence="4" id="KW-0732">Signal</keyword>
<evidence type="ECO:0000313" key="8">
    <source>
        <dbReference type="Proteomes" id="UP000249886"/>
    </source>
</evidence>
<dbReference type="EMBL" id="UARK01000001">
    <property type="protein sequence ID" value="SPW24396.1"/>
    <property type="molecule type" value="Genomic_DNA"/>
</dbReference>
<organism evidence="7 8">
    <name type="scientific">Corynebacterium matruchotii</name>
    <dbReference type="NCBI Taxonomy" id="43768"/>
    <lineage>
        <taxon>Bacteria</taxon>
        <taxon>Bacillati</taxon>
        <taxon>Actinomycetota</taxon>
        <taxon>Actinomycetes</taxon>
        <taxon>Mycobacteriales</taxon>
        <taxon>Corynebacteriaceae</taxon>
        <taxon>Corynebacterium</taxon>
    </lineage>
</organism>
<feature type="region of interest" description="Disordered" evidence="5">
    <location>
        <begin position="24"/>
        <end position="43"/>
    </location>
</feature>
<dbReference type="SUPFAM" id="SSF53807">
    <property type="entry name" value="Helical backbone' metal receptor"/>
    <property type="match status" value="1"/>
</dbReference>
<sequence length="352" mass="37341">MKFLRIAAILTTVSLVLTGCSKSADEPKAGGGKASQSGKGTSAAPGAITIKHAFGETVINKKPERIAAVAWGNQEVPLALGVVPVGMQYVSWGSDTTGMLPWVADKVKELGGEPPKLFEETDSIPFDQIADTHPDVILAAYSGMSQDDYNKLSAIAPTVAYPDKPWGTSMEQMIEMNATAMGKEAEGKKLAADLKKQIQASVAKHAALKGKKVLFTAFGPQNSFNKLGFYRSSDPRAGFLYDSVGMGIPNVVAEESKKSGNDAWVEVSAEDPTVFDDIDMIVAYGMDSDEANQEWLGKLQKDPLLGKIKAIKQGKVAFLDNGAVGAVANPSPLSIPWGLDKYLDVVESAATS</sequence>
<dbReference type="AlphaFoldDB" id="A0A6H9XS20"/>
<dbReference type="Pfam" id="PF01497">
    <property type="entry name" value="Peripla_BP_2"/>
    <property type="match status" value="1"/>
</dbReference>
<feature type="compositionally biased region" description="Low complexity" evidence="5">
    <location>
        <begin position="34"/>
        <end position="43"/>
    </location>
</feature>
<evidence type="ECO:0000313" key="7">
    <source>
        <dbReference type="EMBL" id="SPW24396.1"/>
    </source>
</evidence>
<keyword evidence="3" id="KW-0813">Transport</keyword>
<dbReference type="InterPro" id="IPR002491">
    <property type="entry name" value="ABC_transptr_periplasmic_BD"/>
</dbReference>
<dbReference type="InterPro" id="IPR051313">
    <property type="entry name" value="Bact_iron-sidero_bind"/>
</dbReference>
<evidence type="ECO:0000256" key="1">
    <source>
        <dbReference type="ARBA" id="ARBA00004196"/>
    </source>
</evidence>